<name>A0A0P7AVZ4_9FLAO</name>
<dbReference type="STRING" id="1300341.I595_1249"/>
<proteinExistence type="predicted"/>
<dbReference type="RefSeq" id="WP_054558415.1">
    <property type="nucleotide sequence ID" value="NZ_LDJX01000002.1"/>
</dbReference>
<comment type="caution">
    <text evidence="1">The sequence shown here is derived from an EMBL/GenBank/DDBJ whole genome shotgun (WGS) entry which is preliminary data.</text>
</comment>
<dbReference type="Proteomes" id="UP000050280">
    <property type="component" value="Unassembled WGS sequence"/>
</dbReference>
<evidence type="ECO:0000313" key="2">
    <source>
        <dbReference type="Proteomes" id="UP000050280"/>
    </source>
</evidence>
<dbReference type="OrthoDB" id="1444823at2"/>
<dbReference type="AlphaFoldDB" id="A0A0P7AVZ4"/>
<keyword evidence="2" id="KW-1185">Reference proteome</keyword>
<organism evidence="1 2">
    <name type="scientific">Croceitalea dokdonensis DOKDO 023</name>
    <dbReference type="NCBI Taxonomy" id="1300341"/>
    <lineage>
        <taxon>Bacteria</taxon>
        <taxon>Pseudomonadati</taxon>
        <taxon>Bacteroidota</taxon>
        <taxon>Flavobacteriia</taxon>
        <taxon>Flavobacteriales</taxon>
        <taxon>Flavobacteriaceae</taxon>
        <taxon>Croceitalea</taxon>
    </lineage>
</organism>
<evidence type="ECO:0000313" key="1">
    <source>
        <dbReference type="EMBL" id="KPM32822.1"/>
    </source>
</evidence>
<dbReference type="EMBL" id="LDJX01000002">
    <property type="protein sequence ID" value="KPM32822.1"/>
    <property type="molecule type" value="Genomic_DNA"/>
</dbReference>
<accession>A0A0P7AVZ4</accession>
<reference evidence="1 2" key="1">
    <citation type="submission" date="2015-09" db="EMBL/GenBank/DDBJ databases">
        <title>Genome sequence of the marine flavobacterium Croceitalea dokdonensis DOKDO 023 that contains proton- and sodium-pumping rhodopsins.</title>
        <authorList>
            <person name="Kwon S.-K."/>
            <person name="Lee H.K."/>
            <person name="Kwak M.-J."/>
            <person name="Kim J.F."/>
        </authorList>
    </citation>
    <scope>NUCLEOTIDE SEQUENCE [LARGE SCALE GENOMIC DNA]</scope>
    <source>
        <strain evidence="1 2">DOKDO 023</strain>
    </source>
</reference>
<protein>
    <submittedName>
        <fullName evidence="1">Uncharacterized protein</fullName>
    </submittedName>
</protein>
<sequence>MRYIFTLLFFVILNTQAQEQTVNYVKKIDHFPESRGDAENGLILSLPKQEMVQLEQQLNSKSGLGPMFNYYGTVVVVDQMDTLPNGNRLLVLRREDGKKFYGYKDTIKAILLSNQNKELSLTLNQQ</sequence>
<gene>
    <name evidence="1" type="ORF">I595_1249</name>
</gene>